<protein>
    <submittedName>
        <fullName evidence="1">Uncharacterized protein</fullName>
    </submittedName>
</protein>
<reference evidence="1 2" key="1">
    <citation type="journal article" date="2018" name="Nat. Ecol. Evol.">
        <title>Pezizomycetes genomes reveal the molecular basis of ectomycorrhizal truffle lifestyle.</title>
        <authorList>
            <person name="Murat C."/>
            <person name="Payen T."/>
            <person name="Noel B."/>
            <person name="Kuo A."/>
            <person name="Morin E."/>
            <person name="Chen J."/>
            <person name="Kohler A."/>
            <person name="Krizsan K."/>
            <person name="Balestrini R."/>
            <person name="Da Silva C."/>
            <person name="Montanini B."/>
            <person name="Hainaut M."/>
            <person name="Levati E."/>
            <person name="Barry K.W."/>
            <person name="Belfiori B."/>
            <person name="Cichocki N."/>
            <person name="Clum A."/>
            <person name="Dockter R.B."/>
            <person name="Fauchery L."/>
            <person name="Guy J."/>
            <person name="Iotti M."/>
            <person name="Le Tacon F."/>
            <person name="Lindquist E.A."/>
            <person name="Lipzen A."/>
            <person name="Malagnac F."/>
            <person name="Mello A."/>
            <person name="Molinier V."/>
            <person name="Miyauchi S."/>
            <person name="Poulain J."/>
            <person name="Riccioni C."/>
            <person name="Rubini A."/>
            <person name="Sitrit Y."/>
            <person name="Splivallo R."/>
            <person name="Traeger S."/>
            <person name="Wang M."/>
            <person name="Zifcakova L."/>
            <person name="Wipf D."/>
            <person name="Zambonelli A."/>
            <person name="Paolocci F."/>
            <person name="Nowrousian M."/>
            <person name="Ottonello S."/>
            <person name="Baldrian P."/>
            <person name="Spatafora J.W."/>
            <person name="Henrissat B."/>
            <person name="Nagy L.G."/>
            <person name="Aury J.M."/>
            <person name="Wincker P."/>
            <person name="Grigoriev I.V."/>
            <person name="Bonfante P."/>
            <person name="Martin F.M."/>
        </authorList>
    </citation>
    <scope>NUCLEOTIDE SEQUENCE [LARGE SCALE GENOMIC DNA]</scope>
    <source>
        <strain evidence="1 2">RN42</strain>
    </source>
</reference>
<name>A0A3N4HR34_ASCIM</name>
<evidence type="ECO:0000313" key="2">
    <source>
        <dbReference type="Proteomes" id="UP000275078"/>
    </source>
</evidence>
<keyword evidence="2" id="KW-1185">Reference proteome</keyword>
<sequence length="213" mass="25109">MEDMEAGEVYDFGRCLTGEEHFLVDYYYELVYKLQYTRLRLYPNNVMLITAKNGLAGLGQCGIDEQWGDNSEVVVSFPDVDMPLGNDKVTDMVMQGRIDSELGRTRSTDYEQYMVDELYRFLIKKGFCKFCNGDDPSRGPAKMHIQFVPILLDGDDSYSYNIMVYERRLAEKMERAFQGTLFKEFRVFVTRNFSFERGRLYVKELLEPWYYKE</sequence>
<proteinExistence type="predicted"/>
<dbReference type="EMBL" id="ML119776">
    <property type="protein sequence ID" value="RPA74948.1"/>
    <property type="molecule type" value="Genomic_DNA"/>
</dbReference>
<dbReference type="Proteomes" id="UP000275078">
    <property type="component" value="Unassembled WGS sequence"/>
</dbReference>
<evidence type="ECO:0000313" key="1">
    <source>
        <dbReference type="EMBL" id="RPA74948.1"/>
    </source>
</evidence>
<gene>
    <name evidence="1" type="ORF">BJ508DRAFT_28502</name>
</gene>
<organism evidence="1 2">
    <name type="scientific">Ascobolus immersus RN42</name>
    <dbReference type="NCBI Taxonomy" id="1160509"/>
    <lineage>
        <taxon>Eukaryota</taxon>
        <taxon>Fungi</taxon>
        <taxon>Dikarya</taxon>
        <taxon>Ascomycota</taxon>
        <taxon>Pezizomycotina</taxon>
        <taxon>Pezizomycetes</taxon>
        <taxon>Pezizales</taxon>
        <taxon>Ascobolaceae</taxon>
        <taxon>Ascobolus</taxon>
    </lineage>
</organism>
<dbReference type="AlphaFoldDB" id="A0A3N4HR34"/>
<accession>A0A3N4HR34</accession>